<dbReference type="RefSeq" id="WP_114373884.1">
    <property type="nucleotide sequence ID" value="NZ_QPEX01000046.1"/>
</dbReference>
<evidence type="ECO:0000313" key="4">
    <source>
        <dbReference type="Proteomes" id="UP000253562"/>
    </source>
</evidence>
<reference evidence="3 4" key="1">
    <citation type="submission" date="2018-07" db="EMBL/GenBank/DDBJ databases">
        <title>Comparative genomes isolates from brazilian mangrove.</title>
        <authorList>
            <person name="De Araujo J.E."/>
            <person name="Taketani R.G."/>
            <person name="Silva M.C.P."/>
            <person name="Lourenco M.V."/>
            <person name="Oliveira V.M."/>
            <person name="Andreote F.D."/>
        </authorList>
    </citation>
    <scope>NUCLEOTIDE SEQUENCE [LARGE SCALE GENOMIC DNA]</scope>
    <source>
        <strain evidence="3 4">HEX PRIS-MGV</strain>
    </source>
</reference>
<proteinExistence type="predicted"/>
<keyword evidence="2" id="KW-1133">Transmembrane helix</keyword>
<dbReference type="Proteomes" id="UP000253562">
    <property type="component" value="Unassembled WGS sequence"/>
</dbReference>
<feature type="transmembrane region" description="Helical" evidence="2">
    <location>
        <begin position="37"/>
        <end position="59"/>
    </location>
</feature>
<dbReference type="AlphaFoldDB" id="A0A368KN90"/>
<feature type="region of interest" description="Disordered" evidence="1">
    <location>
        <begin position="1"/>
        <end position="29"/>
    </location>
</feature>
<dbReference type="OrthoDB" id="288660at2"/>
<organism evidence="3 4">
    <name type="scientific">Bremerella cremea</name>
    <dbReference type="NCBI Taxonomy" id="1031537"/>
    <lineage>
        <taxon>Bacteria</taxon>
        <taxon>Pseudomonadati</taxon>
        <taxon>Planctomycetota</taxon>
        <taxon>Planctomycetia</taxon>
        <taxon>Pirellulales</taxon>
        <taxon>Pirellulaceae</taxon>
        <taxon>Bremerella</taxon>
    </lineage>
</organism>
<dbReference type="EMBL" id="QPEX01000046">
    <property type="protein sequence ID" value="RCS40785.1"/>
    <property type="molecule type" value="Genomic_DNA"/>
</dbReference>
<accession>A0A368KN90</accession>
<gene>
    <name evidence="3" type="ORF">DTL42_25835</name>
</gene>
<sequence length="65" mass="7186">MTAAKQEKKKTRQSHPPEQPHTVPTFLPTNNPPKPHLGFLVAMVVVAALWIALLFYLALQQVGIA</sequence>
<name>A0A368KN90_9BACT</name>
<protein>
    <submittedName>
        <fullName evidence="3">Uncharacterized protein</fullName>
    </submittedName>
</protein>
<evidence type="ECO:0000313" key="3">
    <source>
        <dbReference type="EMBL" id="RCS40785.1"/>
    </source>
</evidence>
<evidence type="ECO:0000256" key="1">
    <source>
        <dbReference type="SAM" id="MobiDB-lite"/>
    </source>
</evidence>
<keyword evidence="2" id="KW-0812">Transmembrane</keyword>
<comment type="caution">
    <text evidence="3">The sequence shown here is derived from an EMBL/GenBank/DDBJ whole genome shotgun (WGS) entry which is preliminary data.</text>
</comment>
<evidence type="ECO:0000256" key="2">
    <source>
        <dbReference type="SAM" id="Phobius"/>
    </source>
</evidence>
<keyword evidence="2" id="KW-0472">Membrane</keyword>